<dbReference type="GO" id="GO:0045721">
    <property type="term" value="P:negative regulation of gluconeogenesis"/>
    <property type="evidence" value="ECO:0007669"/>
    <property type="project" value="TreeGrafter"/>
</dbReference>
<dbReference type="GO" id="GO:0043161">
    <property type="term" value="P:proteasome-mediated ubiquitin-dependent protein catabolic process"/>
    <property type="evidence" value="ECO:0007669"/>
    <property type="project" value="TreeGrafter"/>
</dbReference>
<feature type="region of interest" description="Disordered" evidence="3">
    <location>
        <begin position="170"/>
        <end position="194"/>
    </location>
</feature>
<evidence type="ECO:0000256" key="3">
    <source>
        <dbReference type="SAM" id="MobiDB-lite"/>
    </source>
</evidence>
<reference evidence="4" key="1">
    <citation type="journal article" date="2020" name="Mol. Plant Microbe Interact.">
        <title>Genome Sequence of the Biocontrol Agent Coniothyrium minitans strain Conio (IMI 134523).</title>
        <authorList>
            <person name="Patel D."/>
            <person name="Shittu T.A."/>
            <person name="Baroncelli R."/>
            <person name="Muthumeenakshi S."/>
            <person name="Osborne T.H."/>
            <person name="Janganan T.K."/>
            <person name="Sreenivasaprasad S."/>
        </authorList>
    </citation>
    <scope>NUCLEOTIDE SEQUENCE</scope>
    <source>
        <strain evidence="4">Conio</strain>
    </source>
</reference>
<feature type="region of interest" description="Disordered" evidence="3">
    <location>
        <begin position="268"/>
        <end position="300"/>
    </location>
</feature>
<evidence type="ECO:0000313" key="4">
    <source>
        <dbReference type="EMBL" id="KAF9741868.1"/>
    </source>
</evidence>
<dbReference type="GO" id="GO:0006623">
    <property type="term" value="P:protein targeting to vacuole"/>
    <property type="evidence" value="ECO:0007669"/>
    <property type="project" value="TreeGrafter"/>
</dbReference>
<dbReference type="PANTHER" id="PTHR14534:SF3">
    <property type="entry name" value="GID COMPLEX SUBUNIT 4 HOMOLOG"/>
    <property type="match status" value="1"/>
</dbReference>
<organism evidence="4 5">
    <name type="scientific">Paraphaeosphaeria minitans</name>
    <dbReference type="NCBI Taxonomy" id="565426"/>
    <lineage>
        <taxon>Eukaryota</taxon>
        <taxon>Fungi</taxon>
        <taxon>Dikarya</taxon>
        <taxon>Ascomycota</taxon>
        <taxon>Pezizomycotina</taxon>
        <taxon>Dothideomycetes</taxon>
        <taxon>Pleosporomycetidae</taxon>
        <taxon>Pleosporales</taxon>
        <taxon>Massarineae</taxon>
        <taxon>Didymosphaeriaceae</taxon>
        <taxon>Paraphaeosphaeria</taxon>
    </lineage>
</organism>
<evidence type="ECO:0000313" key="5">
    <source>
        <dbReference type="Proteomes" id="UP000756921"/>
    </source>
</evidence>
<accession>A0A9P6GV75</accession>
<feature type="region of interest" description="Disordered" evidence="3">
    <location>
        <begin position="612"/>
        <end position="652"/>
    </location>
</feature>
<proteinExistence type="inferred from homology"/>
<dbReference type="Proteomes" id="UP000756921">
    <property type="component" value="Unassembled WGS sequence"/>
</dbReference>
<comment type="similarity">
    <text evidence="1">Belongs to the GID4/VID24 family.</text>
</comment>
<feature type="compositionally biased region" description="Polar residues" evidence="3">
    <location>
        <begin position="612"/>
        <end position="625"/>
    </location>
</feature>
<feature type="coiled-coil region" evidence="2">
    <location>
        <begin position="94"/>
        <end position="121"/>
    </location>
</feature>
<dbReference type="GO" id="GO:0007039">
    <property type="term" value="P:protein catabolic process in the vacuole"/>
    <property type="evidence" value="ECO:0007669"/>
    <property type="project" value="TreeGrafter"/>
</dbReference>
<sequence length="719" mass="80759">MPPPASSRYPSPPDDDAREDASHTPAAQTPPSYISQALAEALESPVTQDVYNLAATLGHTIQHDEDAHYDAALRSLRADLDEHTAALTQISVSLDQQNTTLDRHQARVDRARQRSELERRDQSDRLRRVMNRLTRLHDDTRGPNRTAVTTDDHVPAQDRLSSLHREARTAAYGDRVPSRNSLYDWSPATDGDDDTELEGILAELRREQPNTHPEILRVLGRSQLDSERERSRAAVSRLLNSSQPSQSADSSLRSAALLQSVRRNPRFAARTRHLAQRYADRDATDRSPHPSDWRDRSYLTSESTRAAMDRLAQRRTSAEQNRDRDMLQRVDSYRRSYLERASNPPSTVSPMLEQTIKYLSQIRHSSVIDDSLNYAMDAGFLGKDDFAQDHQDFVLDPFTIPPPAETSWLAPGAVLSGCQHAATVTSTVTTSGSGTTTLYRFTHTGNRLSDARTMYSSPSNRTSLSPPDVVTSHSPQQDRWPVKVTIHSVDYDRMALSATMEAYNVPSHPHSHQSILNSSDLAPSFTRTSSITTYLEGEILDFNTHTLLTESFKSTAGNDATYWRKLPIFQDMTDDDVVRCLTSRTWFEEVLSKEWILMRWKERCFVKSLNRSTADPIQPPASTTIPPEPRRRYTSLSASSSDPAHIWGDGSSFRSGGDPENTSFDDSGCGLTISGFYYVCMRRSDGKLEGLYFDPQSSPYQCLKLESVRGGVFPAWGFR</sequence>
<evidence type="ECO:0000256" key="1">
    <source>
        <dbReference type="ARBA" id="ARBA00061469"/>
    </source>
</evidence>
<dbReference type="OrthoDB" id="62at2759"/>
<dbReference type="AlphaFoldDB" id="A0A9P6GV75"/>
<feature type="region of interest" description="Disordered" evidence="3">
    <location>
        <begin position="1"/>
        <end position="30"/>
    </location>
</feature>
<evidence type="ECO:0008006" key="6">
    <source>
        <dbReference type="Google" id="ProtNLM"/>
    </source>
</evidence>
<feature type="region of interest" description="Disordered" evidence="3">
    <location>
        <begin position="454"/>
        <end position="477"/>
    </location>
</feature>
<keyword evidence="5" id="KW-1185">Reference proteome</keyword>
<dbReference type="Pfam" id="PF09783">
    <property type="entry name" value="Vac_ImportDeg"/>
    <property type="match status" value="2"/>
</dbReference>
<feature type="compositionally biased region" description="Basic and acidic residues" evidence="3">
    <location>
        <begin position="278"/>
        <end position="297"/>
    </location>
</feature>
<dbReference type="GO" id="GO:0005773">
    <property type="term" value="C:vacuole"/>
    <property type="evidence" value="ECO:0007669"/>
    <property type="project" value="GOC"/>
</dbReference>
<keyword evidence="2" id="KW-0175">Coiled coil</keyword>
<protein>
    <recommendedName>
        <fullName evidence="6">Vacuolar import and degradation protein-domain-containing protein</fullName>
    </recommendedName>
</protein>
<dbReference type="InterPro" id="IPR018618">
    <property type="entry name" value="GID4/10-like"/>
</dbReference>
<dbReference type="PANTHER" id="PTHR14534">
    <property type="entry name" value="VACUOLAR IMPORT AND DEGRADATION PROTEIN 24"/>
    <property type="match status" value="1"/>
</dbReference>
<evidence type="ECO:0000256" key="2">
    <source>
        <dbReference type="SAM" id="Coils"/>
    </source>
</evidence>
<gene>
    <name evidence="4" type="ORF">PMIN01_01407</name>
</gene>
<dbReference type="GO" id="GO:0034657">
    <property type="term" value="C:GID complex"/>
    <property type="evidence" value="ECO:0007669"/>
    <property type="project" value="TreeGrafter"/>
</dbReference>
<comment type="caution">
    <text evidence="4">The sequence shown here is derived from an EMBL/GenBank/DDBJ whole genome shotgun (WGS) entry which is preliminary data.</text>
</comment>
<name>A0A9P6GV75_9PLEO</name>
<dbReference type="EMBL" id="WJXW01000001">
    <property type="protein sequence ID" value="KAF9741868.1"/>
    <property type="molecule type" value="Genomic_DNA"/>
</dbReference>